<name>S0EXY4_CHTCT</name>
<proteinExistence type="inferred from homology"/>
<dbReference type="InterPro" id="IPR010074">
    <property type="entry name" value="PRibForGlyAmidine_synth_PurL"/>
</dbReference>
<evidence type="ECO:0000256" key="4">
    <source>
        <dbReference type="ARBA" id="ARBA00022741"/>
    </source>
</evidence>
<dbReference type="CDD" id="cd02203">
    <property type="entry name" value="PurL_repeat1"/>
    <property type="match status" value="1"/>
</dbReference>
<evidence type="ECO:0000256" key="5">
    <source>
        <dbReference type="ARBA" id="ARBA00022755"/>
    </source>
</evidence>
<feature type="active site" description="Proton acceptor" evidence="8">
    <location>
        <position position="89"/>
    </location>
</feature>
<feature type="binding site" evidence="8">
    <location>
        <position position="536"/>
    </location>
    <ligand>
        <name>ATP</name>
        <dbReference type="ChEBI" id="CHEBI:30616"/>
    </ligand>
</feature>
<dbReference type="KEGG" id="ccz:CCALI_00847"/>
<dbReference type="PATRIC" id="fig|1303518.3.peg.855"/>
<keyword evidence="5 8" id="KW-0658">Purine biosynthesis</keyword>
<sequence>MIEPQVVREMGLNDAEYARICQLLGRTPTLTELGMFSVMWSEHCGYKYSRPILTLFKNYREAQERGALENAGVVPLDEQLGIVFKVESHNHPSAVEPFQGAATGVGGILRDIFTMGARPVAILNSLRFGPLDEPRNRYLFEHVVAGISHYGNCVGVPTVAGEVYFHPCYSGNPLVNAMAVGVVERRKIARAVAEGVGNPVIYVGSSTGKDGIHGATFASVELGPDSESKRPNVQMGDPFMEKLLIEATLEALASGCIVGIQDMGAAGLTCSTCETASKAGTGIEIDVRKVPLREPNMTPYEIMLSESQERMLCIARKGTEENVLAIFRKWGLHAVVIGHVTNDGLVRVRDGETVVAEVPAKALTDACPTYYLETEEPDMVRALQQFDPLSLPDLRAEEEGGDGPSCSECLLRLLDSPSLANKEWVTQQYDSMVQTQTVYAPGADAAVLRIRGSKKGIALTIDGNGRYCYLDPFIGAQIAVAEAARNVVCVGARPAGITDNLNFANPEKPDRFWQFRRAVEGIAAAAEAFQIPVVSGNVSFYNETPDGPIYPTPTIGMLGILDDLSRRCQPAFRREGDILLLLEAYQDPSGGLGGSEYLSLIHGKEAGRPPHIDLSGEERLHALLLHLIGERLIASCHDISEGGLAVCLAECAILGNLGARVLLAPAEFTLPRAAVLFGEAQGRVVISVKDDKALKRVEHLAVEFDVRPRWIGTVGGDRLYIAHGTTDLIDLPIAQLAQAWHQAIPRRMQSAHSVA</sequence>
<dbReference type="EMBL" id="HF951689">
    <property type="protein sequence ID" value="CCW34670.1"/>
    <property type="molecule type" value="Genomic_DNA"/>
</dbReference>
<keyword evidence="7 8" id="KW-0460">Magnesium</keyword>
<dbReference type="Pfam" id="PF02769">
    <property type="entry name" value="AIRS_C"/>
    <property type="match status" value="2"/>
</dbReference>
<dbReference type="PIRSF" id="PIRSF001587">
    <property type="entry name" value="FGAM_synthase_II"/>
    <property type="match status" value="1"/>
</dbReference>
<dbReference type="Pfam" id="PF00586">
    <property type="entry name" value="AIRS"/>
    <property type="match status" value="2"/>
</dbReference>
<dbReference type="InterPro" id="IPR016188">
    <property type="entry name" value="PurM-like_N"/>
</dbReference>
<feature type="domain" description="PurM-like N-terminal" evidence="9">
    <location>
        <begin position="442"/>
        <end position="560"/>
    </location>
</feature>
<dbReference type="InterPro" id="IPR036921">
    <property type="entry name" value="PurM-like_N_sf"/>
</dbReference>
<evidence type="ECO:0000256" key="1">
    <source>
        <dbReference type="ARBA" id="ARBA00022490"/>
    </source>
</evidence>
<dbReference type="GO" id="GO:0006189">
    <property type="term" value="P:'de novo' IMP biosynthetic process"/>
    <property type="evidence" value="ECO:0007669"/>
    <property type="project" value="UniProtKB-UniRule"/>
</dbReference>
<feature type="binding site" evidence="8">
    <location>
        <position position="46"/>
    </location>
    <ligand>
        <name>ATP</name>
        <dbReference type="ChEBI" id="CHEBI:30616"/>
    </ligand>
</feature>
<feature type="binding site" evidence="8">
    <location>
        <begin position="306"/>
        <end position="308"/>
    </location>
    <ligand>
        <name>substrate</name>
    </ligand>
</feature>
<keyword evidence="4 8" id="KW-0547">Nucleotide-binding</keyword>
<keyword evidence="1 8" id="KW-0963">Cytoplasm</keyword>
<dbReference type="EC" id="6.3.5.3" evidence="8"/>
<feature type="binding site" evidence="8">
    <location>
        <begin position="88"/>
        <end position="91"/>
    </location>
    <ligand>
        <name>substrate</name>
    </ligand>
</feature>
<comment type="caution">
    <text evidence="8">Lacks conserved residue(s) required for the propagation of feature annotation.</text>
</comment>
<comment type="similarity">
    <text evidence="8">Belongs to the FGAMS family.</text>
</comment>
<feature type="binding site" evidence="8">
    <location>
        <position position="539"/>
    </location>
    <ligand>
        <name>substrate</name>
    </ligand>
</feature>
<dbReference type="SUPFAM" id="SSF55326">
    <property type="entry name" value="PurM N-terminal domain-like"/>
    <property type="match status" value="2"/>
</dbReference>
<dbReference type="InterPro" id="IPR036676">
    <property type="entry name" value="PurM-like_C_sf"/>
</dbReference>
<accession>S0EXY4</accession>
<feature type="binding site" evidence="8">
    <location>
        <position position="110"/>
    </location>
    <ligand>
        <name>substrate</name>
    </ligand>
</feature>
<feature type="domain" description="PurM-like N-terminal" evidence="9">
    <location>
        <begin position="69"/>
        <end position="183"/>
    </location>
</feature>
<keyword evidence="13" id="KW-1185">Reference proteome</keyword>
<dbReference type="PANTHER" id="PTHR43555:SF1">
    <property type="entry name" value="PHOSPHORIBOSYLFORMYLGLYCINAMIDINE SYNTHASE SUBUNIT PURL"/>
    <property type="match status" value="1"/>
</dbReference>
<feature type="domain" description="Phosphoribosylformylglycinamidine synthase linker" evidence="11">
    <location>
        <begin position="8"/>
        <end position="47"/>
    </location>
</feature>
<keyword evidence="6 8" id="KW-0067">ATP-binding</keyword>
<gene>
    <name evidence="8" type="primary">purL</name>
    <name evidence="12" type="ORF">CCALI_00847</name>
</gene>
<dbReference type="InParanoid" id="S0EXY4"/>
<dbReference type="Pfam" id="PF18072">
    <property type="entry name" value="FGAR-AT_linker"/>
    <property type="match status" value="1"/>
</dbReference>
<feature type="binding site" evidence="8">
    <location>
        <position position="111"/>
    </location>
    <ligand>
        <name>Mg(2+)</name>
        <dbReference type="ChEBI" id="CHEBI:18420"/>
        <label>2</label>
    </ligand>
</feature>
<dbReference type="NCBIfam" id="NF002290">
    <property type="entry name" value="PRK01213.1"/>
    <property type="match status" value="1"/>
</dbReference>
<evidence type="ECO:0000313" key="12">
    <source>
        <dbReference type="EMBL" id="CCW34670.1"/>
    </source>
</evidence>
<dbReference type="FunCoup" id="S0EXY4">
    <property type="interactions" value="391"/>
</dbReference>
<dbReference type="InterPro" id="IPR041609">
    <property type="entry name" value="PurL_linker"/>
</dbReference>
<evidence type="ECO:0000259" key="10">
    <source>
        <dbReference type="Pfam" id="PF02769"/>
    </source>
</evidence>
<feature type="active site" evidence="8">
    <location>
        <position position="43"/>
    </location>
</feature>
<evidence type="ECO:0000259" key="11">
    <source>
        <dbReference type="Pfam" id="PF18072"/>
    </source>
</evidence>
<dbReference type="HAMAP" id="MF_00420">
    <property type="entry name" value="PurL_2"/>
    <property type="match status" value="1"/>
</dbReference>
<dbReference type="AlphaFoldDB" id="S0EXY4"/>
<reference evidence="13" key="1">
    <citation type="submission" date="2013-03" db="EMBL/GenBank/DDBJ databases">
        <title>Genome sequence of Chthonomonas calidirosea, the first sequenced genome from the Armatimonadetes phylum (formally candidate division OP10).</title>
        <authorList>
            <person name="Lee K.C.Y."/>
            <person name="Morgan X.C."/>
            <person name="Dunfield P.F."/>
            <person name="Tamas I."/>
            <person name="Houghton K.M."/>
            <person name="Vyssotski M."/>
            <person name="Ryan J.L.J."/>
            <person name="Lagutin K."/>
            <person name="McDonald I.R."/>
            <person name="Stott M.B."/>
        </authorList>
    </citation>
    <scope>NUCLEOTIDE SEQUENCE [LARGE SCALE GENOMIC DNA]</scope>
    <source>
        <strain evidence="13">DSM 23976 / ICMP 18418 / T49</strain>
    </source>
</reference>
<comment type="subcellular location">
    <subcellularLocation>
        <location evidence="8">Cytoplasm</location>
    </subcellularLocation>
</comment>
<dbReference type="NCBIfam" id="TIGR01736">
    <property type="entry name" value="FGAM_synth_II"/>
    <property type="match status" value="1"/>
</dbReference>
<dbReference type="CDD" id="cd02204">
    <property type="entry name" value="PurL_repeat2"/>
    <property type="match status" value="1"/>
</dbReference>
<dbReference type="InterPro" id="IPR010918">
    <property type="entry name" value="PurM-like_C_dom"/>
</dbReference>
<protein>
    <recommendedName>
        <fullName evidence="8">Phosphoribosylformylglycinamidine synthase subunit PurL</fullName>
        <shortName evidence="8">FGAM synthase</shortName>
        <ecNumber evidence="8">6.3.5.3</ecNumber>
    </recommendedName>
    <alternativeName>
        <fullName evidence="8">Formylglycinamide ribonucleotide amidotransferase subunit II</fullName>
        <shortName evidence="8">FGAR amidotransferase II</shortName>
        <shortName evidence="8">FGAR-AT II</shortName>
    </alternativeName>
    <alternativeName>
        <fullName evidence="8">Glutamine amidotransferase PurL</fullName>
    </alternativeName>
    <alternativeName>
        <fullName evidence="8">Phosphoribosylformylglycinamidine synthase subunit II</fullName>
    </alternativeName>
</protein>
<dbReference type="PANTHER" id="PTHR43555">
    <property type="entry name" value="PHOSPHORIBOSYLFORMYLGLYCINAMIDINE SYNTHASE SUBUNIT PURL"/>
    <property type="match status" value="1"/>
</dbReference>
<evidence type="ECO:0000256" key="3">
    <source>
        <dbReference type="ARBA" id="ARBA00022723"/>
    </source>
</evidence>
<dbReference type="STRING" id="454171.CP488_00309"/>
<dbReference type="FunFam" id="3.30.1330.10:FF:000004">
    <property type="entry name" value="Phosphoribosylformylglycinamidine synthase subunit PurL"/>
    <property type="match status" value="1"/>
</dbReference>
<dbReference type="SUPFAM" id="SSF56042">
    <property type="entry name" value="PurM C-terminal domain-like"/>
    <property type="match status" value="2"/>
</dbReference>
<dbReference type="GO" id="GO:0005524">
    <property type="term" value="F:ATP binding"/>
    <property type="evidence" value="ECO:0007669"/>
    <property type="project" value="UniProtKB-UniRule"/>
</dbReference>
<feature type="binding site" evidence="8">
    <location>
        <position position="499"/>
    </location>
    <ligand>
        <name>ATP</name>
        <dbReference type="ChEBI" id="CHEBI:30616"/>
    </ligand>
</feature>
<comment type="catalytic activity">
    <reaction evidence="8">
        <text>N(2)-formyl-N(1)-(5-phospho-beta-D-ribosyl)glycinamide + L-glutamine + ATP + H2O = 2-formamido-N(1)-(5-O-phospho-beta-D-ribosyl)acetamidine + L-glutamate + ADP + phosphate + H(+)</text>
        <dbReference type="Rhea" id="RHEA:17129"/>
        <dbReference type="ChEBI" id="CHEBI:15377"/>
        <dbReference type="ChEBI" id="CHEBI:15378"/>
        <dbReference type="ChEBI" id="CHEBI:29985"/>
        <dbReference type="ChEBI" id="CHEBI:30616"/>
        <dbReference type="ChEBI" id="CHEBI:43474"/>
        <dbReference type="ChEBI" id="CHEBI:58359"/>
        <dbReference type="ChEBI" id="CHEBI:147286"/>
        <dbReference type="ChEBI" id="CHEBI:147287"/>
        <dbReference type="ChEBI" id="CHEBI:456216"/>
        <dbReference type="EC" id="6.3.5.3"/>
    </reaction>
</comment>
<evidence type="ECO:0000256" key="8">
    <source>
        <dbReference type="HAMAP-Rule" id="MF_00420"/>
    </source>
</evidence>
<keyword evidence="2 8" id="KW-0436">Ligase</keyword>
<comment type="function">
    <text evidence="8">Part of the phosphoribosylformylglycinamidine synthase complex involved in the purines biosynthetic pathway. Catalyzes the ATP-dependent conversion of formylglycinamide ribonucleotide (FGAR) and glutamine to yield formylglycinamidine ribonucleotide (FGAM) and glutamate. The FGAM synthase complex is composed of three subunits. PurQ produces an ammonia molecule by converting glutamine to glutamate. PurL transfers the ammonia molecule to FGAR to form FGAM in an ATP-dependent manner. PurS interacts with PurQ and PurL and is thought to assist in the transfer of the ammonia molecule from PurQ to PurL.</text>
</comment>
<feature type="binding site" evidence="8">
    <location>
        <position position="262"/>
    </location>
    <ligand>
        <name>Mg(2+)</name>
        <dbReference type="ChEBI" id="CHEBI:18420"/>
        <label>2</label>
    </ligand>
</feature>
<feature type="binding site" evidence="8">
    <location>
        <position position="234"/>
    </location>
    <ligand>
        <name>substrate</name>
    </ligand>
</feature>
<comment type="pathway">
    <text evidence="8">Purine metabolism; IMP biosynthesis via de novo pathway; 5-amino-1-(5-phospho-D-ribosyl)imidazole from N(2)-formyl-N(1)-(5-phospho-D-ribosyl)glycinamide: step 1/2.</text>
</comment>
<dbReference type="UniPathway" id="UPA00074">
    <property type="reaction ID" value="UER00128"/>
</dbReference>
<evidence type="ECO:0000256" key="2">
    <source>
        <dbReference type="ARBA" id="ARBA00022598"/>
    </source>
</evidence>
<dbReference type="eggNOG" id="COG0046">
    <property type="taxonomic scope" value="Bacteria"/>
</dbReference>
<dbReference type="GO" id="GO:0005737">
    <property type="term" value="C:cytoplasm"/>
    <property type="evidence" value="ECO:0007669"/>
    <property type="project" value="UniProtKB-SubCell"/>
</dbReference>
<dbReference type="HOGENOM" id="CLU_003100_0_1_0"/>
<evidence type="ECO:0000256" key="7">
    <source>
        <dbReference type="ARBA" id="ARBA00022842"/>
    </source>
</evidence>
<evidence type="ECO:0000313" key="13">
    <source>
        <dbReference type="Proteomes" id="UP000014227"/>
    </source>
</evidence>
<organism evidence="12 13">
    <name type="scientific">Chthonomonas calidirosea (strain DSM 23976 / ICMP 18418 / T49)</name>
    <dbReference type="NCBI Taxonomy" id="1303518"/>
    <lineage>
        <taxon>Bacteria</taxon>
        <taxon>Bacillati</taxon>
        <taxon>Armatimonadota</taxon>
        <taxon>Chthonomonadia</taxon>
        <taxon>Chthonomonadales</taxon>
        <taxon>Chthonomonadaceae</taxon>
        <taxon>Chthonomonas</taxon>
    </lineage>
</organism>
<dbReference type="GO" id="GO:0000287">
    <property type="term" value="F:magnesium ion binding"/>
    <property type="evidence" value="ECO:0007669"/>
    <property type="project" value="UniProtKB-UniRule"/>
</dbReference>
<evidence type="ECO:0000259" key="9">
    <source>
        <dbReference type="Pfam" id="PF00586"/>
    </source>
</evidence>
<feature type="binding site" evidence="8">
    <location>
        <position position="537"/>
    </location>
    <ligand>
        <name>Mg(2+)</name>
        <dbReference type="ChEBI" id="CHEBI:18420"/>
        <label>1</label>
    </ligand>
</feature>
<feature type="binding site" evidence="8">
    <location>
        <position position="87"/>
    </location>
    <ligand>
        <name>Mg(2+)</name>
        <dbReference type="ChEBI" id="CHEBI:18420"/>
        <label>1</label>
    </ligand>
</feature>
<feature type="domain" description="PurM-like C-terminal" evidence="10">
    <location>
        <begin position="574"/>
        <end position="718"/>
    </location>
</feature>
<comment type="subunit">
    <text evidence="8">Monomer. Part of the FGAM synthase complex composed of 1 PurL, 1 PurQ and 2 PurS subunits.</text>
</comment>
<evidence type="ECO:0000256" key="6">
    <source>
        <dbReference type="ARBA" id="ARBA00022840"/>
    </source>
</evidence>
<dbReference type="Proteomes" id="UP000014227">
    <property type="component" value="Chromosome I"/>
</dbReference>
<feature type="domain" description="PurM-like C-terminal" evidence="10">
    <location>
        <begin position="196"/>
        <end position="349"/>
    </location>
</feature>
<dbReference type="Gene3D" id="3.30.1330.10">
    <property type="entry name" value="PurM-like, N-terminal domain"/>
    <property type="match status" value="2"/>
</dbReference>
<dbReference type="GO" id="GO:0004642">
    <property type="term" value="F:phosphoribosylformylglycinamidine synthase activity"/>
    <property type="evidence" value="ECO:0007669"/>
    <property type="project" value="UniProtKB-UniRule"/>
</dbReference>
<dbReference type="Gene3D" id="3.90.650.10">
    <property type="entry name" value="PurM-like C-terminal domain"/>
    <property type="match status" value="2"/>
</dbReference>
<dbReference type="RefSeq" id="WP_016482225.1">
    <property type="nucleotide sequence ID" value="NC_021487.1"/>
</dbReference>
<keyword evidence="3 8" id="KW-0479">Metal-binding</keyword>
<feature type="binding site" evidence="8">
    <location>
        <position position="85"/>
    </location>
    <ligand>
        <name>ATP</name>
        <dbReference type="ChEBI" id="CHEBI:30616"/>
    </ligand>
</feature>